<comment type="caution">
    <text evidence="6">The sequence shown here is derived from an EMBL/GenBank/DDBJ whole genome shotgun (WGS) entry which is preliminary data.</text>
</comment>
<dbReference type="AlphaFoldDB" id="A0A327QFZ1"/>
<dbReference type="RefSeq" id="WP_111598674.1">
    <property type="nucleotide sequence ID" value="NZ_QLLL01000006.1"/>
</dbReference>
<dbReference type="Pfam" id="PF14905">
    <property type="entry name" value="OMP_b-brl_3"/>
    <property type="match status" value="1"/>
</dbReference>
<dbReference type="PANTHER" id="PTHR40980:SF4">
    <property type="entry name" value="TONB-DEPENDENT RECEPTOR-LIKE BETA-BARREL DOMAIN-CONTAINING PROTEIN"/>
    <property type="match status" value="1"/>
</dbReference>
<feature type="domain" description="Outer membrane protein beta-barrel" evidence="5">
    <location>
        <begin position="386"/>
        <end position="795"/>
    </location>
</feature>
<evidence type="ECO:0000259" key="5">
    <source>
        <dbReference type="Pfam" id="PF14905"/>
    </source>
</evidence>
<reference evidence="6 7" key="1">
    <citation type="submission" date="2018-06" db="EMBL/GenBank/DDBJ databases">
        <title>Genomic Encyclopedia of Archaeal and Bacterial Type Strains, Phase II (KMG-II): from individual species to whole genera.</title>
        <authorList>
            <person name="Goeker M."/>
        </authorList>
    </citation>
    <scope>NUCLEOTIDE SEQUENCE [LARGE SCALE GENOMIC DNA]</scope>
    <source>
        <strain evidence="6 7">DSM 23857</strain>
    </source>
</reference>
<proteinExistence type="predicted"/>
<name>A0A327QFZ1_9BACT</name>
<gene>
    <name evidence="6" type="ORF">LX64_03232</name>
</gene>
<keyword evidence="6" id="KW-0675">Receptor</keyword>
<keyword evidence="2" id="KW-0472">Membrane</keyword>
<protein>
    <submittedName>
        <fullName evidence="6">Outer membrane receptor protein involved in Fe transport</fullName>
    </submittedName>
</protein>
<accession>A0A327QFZ1</accession>
<dbReference type="SUPFAM" id="SSF49464">
    <property type="entry name" value="Carboxypeptidase regulatory domain-like"/>
    <property type="match status" value="1"/>
</dbReference>
<evidence type="ECO:0000256" key="3">
    <source>
        <dbReference type="ARBA" id="ARBA00023237"/>
    </source>
</evidence>
<dbReference type="Gene3D" id="2.40.170.20">
    <property type="entry name" value="TonB-dependent receptor, beta-barrel domain"/>
    <property type="match status" value="1"/>
</dbReference>
<organism evidence="6 7">
    <name type="scientific">Chitinophaga skermanii</name>
    <dbReference type="NCBI Taxonomy" id="331697"/>
    <lineage>
        <taxon>Bacteria</taxon>
        <taxon>Pseudomonadati</taxon>
        <taxon>Bacteroidota</taxon>
        <taxon>Chitinophagia</taxon>
        <taxon>Chitinophagales</taxon>
        <taxon>Chitinophagaceae</taxon>
        <taxon>Chitinophaga</taxon>
    </lineage>
</organism>
<keyword evidence="3" id="KW-0998">Cell outer membrane</keyword>
<feature type="chain" id="PRO_5016304253" evidence="4">
    <location>
        <begin position="24"/>
        <end position="819"/>
    </location>
</feature>
<evidence type="ECO:0000313" key="7">
    <source>
        <dbReference type="Proteomes" id="UP000249547"/>
    </source>
</evidence>
<evidence type="ECO:0000313" key="6">
    <source>
        <dbReference type="EMBL" id="RAJ02223.1"/>
    </source>
</evidence>
<evidence type="ECO:0000256" key="2">
    <source>
        <dbReference type="ARBA" id="ARBA00023136"/>
    </source>
</evidence>
<keyword evidence="7" id="KW-1185">Reference proteome</keyword>
<feature type="signal peptide" evidence="4">
    <location>
        <begin position="1"/>
        <end position="23"/>
    </location>
</feature>
<dbReference type="InterPro" id="IPR041700">
    <property type="entry name" value="OMP_b-brl_3"/>
</dbReference>
<sequence>MKTFIKTLLFSTLCICISAAVFAQGSNTVSSISGKILKSGNAPVEFATVTLLKAKDSSLVKGAIATIEGKYEFENIKAGHYIIAGYHVGMDKVYSSPFEFNGQHLTIPSIVLNNTAKNLKSVEVTAKKPFVEQHADKMVINVESSIVGAGGTAMEVLEKSPTIMVDKDDNITLKGKGGVIIMIDGKITNMSSQDVAQLLKSMPSSNVETIELIANPSAKYDAAGNAGIINIKLKKNKNFGTNGSINVSAGYGEKEKLMGSMNLNYRNEKINVYGSYNHSYRENINNLSIDRTLTEGSNKSTRFNQSTDMDRILKLFGFKAGADYFINKNHTVGIMIDGNYRDFKMHSYGRTQIGQNNMVDSVLRSHNYNEAFGGRTNFNVNYKGVLDKTGKELNVDLDYGRNFIDQSAQFYSQFFDGIEKGYLNGDTVRSQQPATINVYTFKADYVQPLKNKAKFEAGVKISFVESDNKVRFDSLKTQGWIYDNNRSNHFIYRENISAAYVNFNKQYEKWGYQIGLRGENTHVTGDSYANVNRSSDTTYFNLFPSVFINYNLDKNNTLNFSYSRRLRRPSYESLNPFEFFLDKYTKEAGNPYLKPEYANNFEISHNFKQMVFTSIGYTYTNNSIMNIVVASTDPISGDTTILTNTKLNGSSKENIAFNISAPIQLFKWWKIMPTASVYYNSFKVMLYNKLEATSSMGLYSQLQNTFTITKTLSAELTGNYISPQIADQGMFRMEAMYGVDLGMRKQLFGKRATLNVNVQDIFKNRMFRGSQSIGGQEMKIRNRWESRQINVSFNYRFGNMNVKESRKRKAGLEEEASRM</sequence>
<dbReference type="OrthoDB" id="905812at2"/>
<evidence type="ECO:0000256" key="4">
    <source>
        <dbReference type="SAM" id="SignalP"/>
    </source>
</evidence>
<dbReference type="SUPFAM" id="SSF56935">
    <property type="entry name" value="Porins"/>
    <property type="match status" value="1"/>
</dbReference>
<dbReference type="EMBL" id="QLLL01000006">
    <property type="protein sequence ID" value="RAJ02223.1"/>
    <property type="molecule type" value="Genomic_DNA"/>
</dbReference>
<keyword evidence="4" id="KW-0732">Signal</keyword>
<comment type="subcellular location">
    <subcellularLocation>
        <location evidence="1">Cell outer membrane</location>
    </subcellularLocation>
</comment>
<dbReference type="GO" id="GO:0009279">
    <property type="term" value="C:cell outer membrane"/>
    <property type="evidence" value="ECO:0007669"/>
    <property type="project" value="UniProtKB-SubCell"/>
</dbReference>
<dbReference type="PANTHER" id="PTHR40980">
    <property type="entry name" value="PLUG DOMAIN-CONTAINING PROTEIN"/>
    <property type="match status" value="1"/>
</dbReference>
<dbReference type="Proteomes" id="UP000249547">
    <property type="component" value="Unassembled WGS sequence"/>
</dbReference>
<dbReference type="InterPro" id="IPR036942">
    <property type="entry name" value="Beta-barrel_TonB_sf"/>
</dbReference>
<dbReference type="InterPro" id="IPR008969">
    <property type="entry name" value="CarboxyPept-like_regulatory"/>
</dbReference>
<evidence type="ECO:0000256" key="1">
    <source>
        <dbReference type="ARBA" id="ARBA00004442"/>
    </source>
</evidence>